<dbReference type="SUPFAM" id="SSF52499">
    <property type="entry name" value="Isochorismatase-like hydrolases"/>
    <property type="match status" value="1"/>
</dbReference>
<dbReference type="InterPro" id="IPR000868">
    <property type="entry name" value="Isochorismatase-like_dom"/>
</dbReference>
<comment type="caution">
    <text evidence="3">The sequence shown here is derived from an EMBL/GenBank/DDBJ whole genome shotgun (WGS) entry which is preliminary data.</text>
</comment>
<dbReference type="InterPro" id="IPR050272">
    <property type="entry name" value="Isochorismatase-like_hydrls"/>
</dbReference>
<dbReference type="Gene3D" id="3.40.50.850">
    <property type="entry name" value="Isochorismatase-like"/>
    <property type="match status" value="1"/>
</dbReference>
<proteinExistence type="predicted"/>
<evidence type="ECO:0000256" key="1">
    <source>
        <dbReference type="ARBA" id="ARBA00022801"/>
    </source>
</evidence>
<dbReference type="PANTHER" id="PTHR43540:SF1">
    <property type="entry name" value="ISOCHORISMATASE HYDROLASE"/>
    <property type="match status" value="1"/>
</dbReference>
<dbReference type="GO" id="GO:0016787">
    <property type="term" value="F:hydrolase activity"/>
    <property type="evidence" value="ECO:0007669"/>
    <property type="project" value="UniProtKB-KW"/>
</dbReference>
<sequence>DNIVPGILEYFANEVEQKVTPNLRKLIDFCHENEITVIYTKYSSFMPDGSDFSKSIKFLNNIAKTRLGEVAIPYINHPSSDIIDELKPLERDFVIQKNTSGTFISTRLDSFLRNMEIETVLVSGVVTNFCVHSTAREASDYGFQVVIVDDCCAAWSQEIHQTTLKSFGLMYGIIMTNEKLMKKISRSMKKKKEVALH</sequence>
<dbReference type="AlphaFoldDB" id="X1AUT6"/>
<protein>
    <recommendedName>
        <fullName evidence="2">Isochorismatase-like domain-containing protein</fullName>
    </recommendedName>
</protein>
<reference evidence="3" key="1">
    <citation type="journal article" date="2014" name="Front. Microbiol.">
        <title>High frequency of phylogenetically diverse reductive dehalogenase-homologous genes in deep subseafloor sedimentary metagenomes.</title>
        <authorList>
            <person name="Kawai M."/>
            <person name="Futagami T."/>
            <person name="Toyoda A."/>
            <person name="Takaki Y."/>
            <person name="Nishi S."/>
            <person name="Hori S."/>
            <person name="Arai W."/>
            <person name="Tsubouchi T."/>
            <person name="Morono Y."/>
            <person name="Uchiyama I."/>
            <person name="Ito T."/>
            <person name="Fujiyama A."/>
            <person name="Inagaki F."/>
            <person name="Takami H."/>
        </authorList>
    </citation>
    <scope>NUCLEOTIDE SEQUENCE</scope>
    <source>
        <strain evidence="3">Expedition CK06-06</strain>
    </source>
</reference>
<name>X1AUT6_9ZZZZ</name>
<keyword evidence="1" id="KW-0378">Hydrolase</keyword>
<dbReference type="Pfam" id="PF00857">
    <property type="entry name" value="Isochorismatase"/>
    <property type="match status" value="1"/>
</dbReference>
<dbReference type="CDD" id="cd00431">
    <property type="entry name" value="cysteine_hydrolases"/>
    <property type="match status" value="1"/>
</dbReference>
<dbReference type="InterPro" id="IPR036380">
    <property type="entry name" value="Isochorismatase-like_sf"/>
</dbReference>
<evidence type="ECO:0000313" key="3">
    <source>
        <dbReference type="EMBL" id="GAG76008.1"/>
    </source>
</evidence>
<accession>X1AUT6</accession>
<dbReference type="EMBL" id="BART01018587">
    <property type="protein sequence ID" value="GAG76008.1"/>
    <property type="molecule type" value="Genomic_DNA"/>
</dbReference>
<feature type="non-terminal residue" evidence="3">
    <location>
        <position position="1"/>
    </location>
</feature>
<evidence type="ECO:0000259" key="2">
    <source>
        <dbReference type="Pfam" id="PF00857"/>
    </source>
</evidence>
<feature type="domain" description="Isochorismatase-like" evidence="2">
    <location>
        <begin position="12"/>
        <end position="178"/>
    </location>
</feature>
<dbReference type="PANTHER" id="PTHR43540">
    <property type="entry name" value="PEROXYUREIDOACRYLATE/UREIDOACRYLATE AMIDOHYDROLASE-RELATED"/>
    <property type="match status" value="1"/>
</dbReference>
<gene>
    <name evidence="3" type="ORF">S01H4_35041</name>
</gene>
<organism evidence="3">
    <name type="scientific">marine sediment metagenome</name>
    <dbReference type="NCBI Taxonomy" id="412755"/>
    <lineage>
        <taxon>unclassified sequences</taxon>
        <taxon>metagenomes</taxon>
        <taxon>ecological metagenomes</taxon>
    </lineage>
</organism>